<accession>A0A3S1D8V4</accession>
<proteinExistence type="predicted"/>
<organism evidence="1 2">
    <name type="scientific">Paenibacillus zeisoli</name>
    <dbReference type="NCBI Taxonomy" id="2496267"/>
    <lineage>
        <taxon>Bacteria</taxon>
        <taxon>Bacillati</taxon>
        <taxon>Bacillota</taxon>
        <taxon>Bacilli</taxon>
        <taxon>Bacillales</taxon>
        <taxon>Paenibacillaceae</taxon>
        <taxon>Paenibacillus</taxon>
    </lineage>
</organism>
<dbReference type="AlphaFoldDB" id="A0A3S1D8V4"/>
<dbReference type="Proteomes" id="UP000272464">
    <property type="component" value="Unassembled WGS sequence"/>
</dbReference>
<keyword evidence="2" id="KW-1185">Reference proteome</keyword>
<dbReference type="EMBL" id="RZNX01000004">
    <property type="protein sequence ID" value="RUT30590.1"/>
    <property type="molecule type" value="Genomic_DNA"/>
</dbReference>
<evidence type="ECO:0000313" key="2">
    <source>
        <dbReference type="Proteomes" id="UP000272464"/>
    </source>
</evidence>
<comment type="caution">
    <text evidence="1">The sequence shown here is derived from an EMBL/GenBank/DDBJ whole genome shotgun (WGS) entry which is preliminary data.</text>
</comment>
<evidence type="ECO:0000313" key="1">
    <source>
        <dbReference type="EMBL" id="RUT30590.1"/>
    </source>
</evidence>
<reference evidence="1 2" key="1">
    <citation type="submission" date="2018-12" db="EMBL/GenBank/DDBJ databases">
        <authorList>
            <person name="Sun L."/>
            <person name="Chen Z."/>
        </authorList>
    </citation>
    <scope>NUCLEOTIDE SEQUENCE [LARGE SCALE GENOMIC DNA]</scope>
    <source>
        <strain evidence="1 2">3-5-3</strain>
    </source>
</reference>
<sequence>MKGKILLIYMLIGTILVGCNHDNQSNREPLIKQVKSFYPKDISTLDRLEILRSDGERKKVENKERIIRWLDQIGKLDVNVDTNLEDHSGSLFIVNLSEGDNKMFFLTPTSINGTRISPNQDLADLMLQFWDEQK</sequence>
<name>A0A3S1D8V4_9BACL</name>
<dbReference type="PROSITE" id="PS51257">
    <property type="entry name" value="PROKAR_LIPOPROTEIN"/>
    <property type="match status" value="1"/>
</dbReference>
<gene>
    <name evidence="1" type="ORF">EJP77_12240</name>
</gene>
<protein>
    <submittedName>
        <fullName evidence="1">Uncharacterized protein</fullName>
    </submittedName>
</protein>
<dbReference type="OrthoDB" id="2868629at2"/>
<dbReference type="RefSeq" id="WP_127199522.1">
    <property type="nucleotide sequence ID" value="NZ_RZNX01000004.1"/>
</dbReference>